<feature type="compositionally biased region" description="Basic and acidic residues" evidence="1">
    <location>
        <begin position="92"/>
        <end position="101"/>
    </location>
</feature>
<dbReference type="EMBL" id="RQTK01000258">
    <property type="protein sequence ID" value="RUS83105.1"/>
    <property type="molecule type" value="Genomic_DNA"/>
</dbReference>
<dbReference type="InterPro" id="IPR040010">
    <property type="entry name" value="ZN608/ZN609"/>
</dbReference>
<dbReference type="OrthoDB" id="10663676at2759"/>
<dbReference type="PANTHER" id="PTHR21564">
    <property type="entry name" value="BRAKELESS PROTEIN"/>
    <property type="match status" value="1"/>
</dbReference>
<name>A0A3S0ZUH6_ELYCH</name>
<dbReference type="AlphaFoldDB" id="A0A3S0ZUH6"/>
<sequence>MQLDPGHPMYRALNPHIMGYPGGAPPPGSFLTPSQLGFRLPTEFDGKAMAGEGKGMVPLPVPGASASDGPLDGKNAPGAQGLGGRSTTPLHKIHELQEKGRHPSPGVNSPVPLGKSSVVDVGKGGDSSLPSSASTPGPHDKGSTFSSSGSNNNNNNNGGGSGSGGGKDKQREYASSPPPQRHVHTHHHTHVVGGFPPLYPPDAYSAHPPSAFTHPVFTTQPSGPSDFPLAMNRPVQGVPGRLACPMSPAAAAKWRGEECGKLMWEKGDE</sequence>
<dbReference type="Proteomes" id="UP000271974">
    <property type="component" value="Unassembled WGS sequence"/>
</dbReference>
<evidence type="ECO:0000313" key="2">
    <source>
        <dbReference type="EMBL" id="RUS83105.1"/>
    </source>
</evidence>
<evidence type="ECO:0000256" key="1">
    <source>
        <dbReference type="SAM" id="MobiDB-lite"/>
    </source>
</evidence>
<accession>A0A3S0ZUH6</accession>
<dbReference type="GO" id="GO:0006357">
    <property type="term" value="P:regulation of transcription by RNA polymerase II"/>
    <property type="evidence" value="ECO:0007669"/>
    <property type="project" value="TreeGrafter"/>
</dbReference>
<proteinExistence type="predicted"/>
<comment type="caution">
    <text evidence="2">The sequence shown here is derived from an EMBL/GenBank/DDBJ whole genome shotgun (WGS) entry which is preliminary data.</text>
</comment>
<protein>
    <submittedName>
        <fullName evidence="2">Uncharacterized protein</fullName>
    </submittedName>
</protein>
<evidence type="ECO:0000313" key="3">
    <source>
        <dbReference type="Proteomes" id="UP000271974"/>
    </source>
</evidence>
<reference evidence="2 3" key="1">
    <citation type="submission" date="2019-01" db="EMBL/GenBank/DDBJ databases">
        <title>A draft genome assembly of the solar-powered sea slug Elysia chlorotica.</title>
        <authorList>
            <person name="Cai H."/>
            <person name="Li Q."/>
            <person name="Fang X."/>
            <person name="Li J."/>
            <person name="Curtis N.E."/>
            <person name="Altenburger A."/>
            <person name="Shibata T."/>
            <person name="Feng M."/>
            <person name="Maeda T."/>
            <person name="Schwartz J.A."/>
            <person name="Shigenobu S."/>
            <person name="Lundholm N."/>
            <person name="Nishiyama T."/>
            <person name="Yang H."/>
            <person name="Hasebe M."/>
            <person name="Li S."/>
            <person name="Pierce S.K."/>
            <person name="Wang J."/>
        </authorList>
    </citation>
    <scope>NUCLEOTIDE SEQUENCE [LARGE SCALE GENOMIC DNA]</scope>
    <source>
        <strain evidence="2">EC2010</strain>
        <tissue evidence="2">Whole organism of an adult</tissue>
    </source>
</reference>
<dbReference type="GO" id="GO:0005634">
    <property type="term" value="C:nucleus"/>
    <property type="evidence" value="ECO:0007669"/>
    <property type="project" value="TreeGrafter"/>
</dbReference>
<organism evidence="2 3">
    <name type="scientific">Elysia chlorotica</name>
    <name type="common">Eastern emerald elysia</name>
    <name type="synonym">Sea slug</name>
    <dbReference type="NCBI Taxonomy" id="188477"/>
    <lineage>
        <taxon>Eukaryota</taxon>
        <taxon>Metazoa</taxon>
        <taxon>Spiralia</taxon>
        <taxon>Lophotrochozoa</taxon>
        <taxon>Mollusca</taxon>
        <taxon>Gastropoda</taxon>
        <taxon>Heterobranchia</taxon>
        <taxon>Euthyneura</taxon>
        <taxon>Panpulmonata</taxon>
        <taxon>Sacoglossa</taxon>
        <taxon>Placobranchoidea</taxon>
        <taxon>Plakobranchidae</taxon>
        <taxon>Elysia</taxon>
    </lineage>
</organism>
<feature type="region of interest" description="Disordered" evidence="1">
    <location>
        <begin position="50"/>
        <end position="188"/>
    </location>
</feature>
<feature type="compositionally biased region" description="Low complexity" evidence="1">
    <location>
        <begin position="146"/>
        <end position="156"/>
    </location>
</feature>
<gene>
    <name evidence="2" type="ORF">EGW08_009137</name>
</gene>
<keyword evidence="3" id="KW-1185">Reference proteome</keyword>
<dbReference type="PANTHER" id="PTHR21564:SF5">
    <property type="entry name" value="SCRIBBLER, ISOFORM J"/>
    <property type="match status" value="1"/>
</dbReference>